<keyword evidence="2" id="KW-1185">Reference proteome</keyword>
<evidence type="ECO:0000313" key="2">
    <source>
        <dbReference type="Proteomes" id="UP001177021"/>
    </source>
</evidence>
<organism evidence="1 2">
    <name type="scientific">Trifolium pratense</name>
    <name type="common">Red clover</name>
    <dbReference type="NCBI Taxonomy" id="57577"/>
    <lineage>
        <taxon>Eukaryota</taxon>
        <taxon>Viridiplantae</taxon>
        <taxon>Streptophyta</taxon>
        <taxon>Embryophyta</taxon>
        <taxon>Tracheophyta</taxon>
        <taxon>Spermatophyta</taxon>
        <taxon>Magnoliopsida</taxon>
        <taxon>eudicotyledons</taxon>
        <taxon>Gunneridae</taxon>
        <taxon>Pentapetalae</taxon>
        <taxon>rosids</taxon>
        <taxon>fabids</taxon>
        <taxon>Fabales</taxon>
        <taxon>Fabaceae</taxon>
        <taxon>Papilionoideae</taxon>
        <taxon>50 kb inversion clade</taxon>
        <taxon>NPAAA clade</taxon>
        <taxon>Hologalegina</taxon>
        <taxon>IRL clade</taxon>
        <taxon>Trifolieae</taxon>
        <taxon>Trifolium</taxon>
    </lineage>
</organism>
<dbReference type="Proteomes" id="UP001177021">
    <property type="component" value="Unassembled WGS sequence"/>
</dbReference>
<gene>
    <name evidence="1" type="ORF">MILVUS5_LOCUS11318</name>
</gene>
<protein>
    <submittedName>
        <fullName evidence="1">Uncharacterized protein</fullName>
    </submittedName>
</protein>
<evidence type="ECO:0000313" key="1">
    <source>
        <dbReference type="EMBL" id="CAJ2641730.1"/>
    </source>
</evidence>
<proteinExistence type="predicted"/>
<accession>A0ACB0JCA7</accession>
<dbReference type="EMBL" id="CASHSV030000024">
    <property type="protein sequence ID" value="CAJ2641730.1"/>
    <property type="molecule type" value="Genomic_DNA"/>
</dbReference>
<comment type="caution">
    <text evidence="1">The sequence shown here is derived from an EMBL/GenBank/DDBJ whole genome shotgun (WGS) entry which is preliminary data.</text>
</comment>
<reference evidence="1" key="1">
    <citation type="submission" date="2023-10" db="EMBL/GenBank/DDBJ databases">
        <authorList>
            <person name="Rodriguez Cubillos JULIANA M."/>
            <person name="De Vega J."/>
        </authorList>
    </citation>
    <scope>NUCLEOTIDE SEQUENCE</scope>
</reference>
<name>A0ACB0JCA7_TRIPR</name>
<sequence length="52" mass="5760">MAGLPTKIRVPLSDVKAAALWGVTAGTAALYLVQPWDFLKKTFFEKPEPEQK</sequence>